<dbReference type="EMBL" id="GBRH01226051">
    <property type="protein sequence ID" value="JAD71844.1"/>
    <property type="molecule type" value="Transcribed_RNA"/>
</dbReference>
<sequence>MLNNLSQTAQVKVVRFPTPFSYWMNS</sequence>
<reference evidence="1" key="2">
    <citation type="journal article" date="2015" name="Data Brief">
        <title>Shoot transcriptome of the giant reed, Arundo donax.</title>
        <authorList>
            <person name="Barrero R.A."/>
            <person name="Guerrero F.D."/>
            <person name="Moolhuijzen P."/>
            <person name="Goolsby J.A."/>
            <person name="Tidwell J."/>
            <person name="Bellgard S.E."/>
            <person name="Bellgard M.I."/>
        </authorList>
    </citation>
    <scope>NUCLEOTIDE SEQUENCE</scope>
    <source>
        <tissue evidence="1">Shoot tissue taken approximately 20 cm above the soil surface</tissue>
    </source>
</reference>
<organism evidence="1">
    <name type="scientific">Arundo donax</name>
    <name type="common">Giant reed</name>
    <name type="synonym">Donax arundinaceus</name>
    <dbReference type="NCBI Taxonomy" id="35708"/>
    <lineage>
        <taxon>Eukaryota</taxon>
        <taxon>Viridiplantae</taxon>
        <taxon>Streptophyta</taxon>
        <taxon>Embryophyta</taxon>
        <taxon>Tracheophyta</taxon>
        <taxon>Spermatophyta</taxon>
        <taxon>Magnoliopsida</taxon>
        <taxon>Liliopsida</taxon>
        <taxon>Poales</taxon>
        <taxon>Poaceae</taxon>
        <taxon>PACMAD clade</taxon>
        <taxon>Arundinoideae</taxon>
        <taxon>Arundineae</taxon>
        <taxon>Arundo</taxon>
    </lineage>
</organism>
<dbReference type="AlphaFoldDB" id="A0A0A9C6B1"/>
<reference evidence="1" key="1">
    <citation type="submission" date="2014-09" db="EMBL/GenBank/DDBJ databases">
        <authorList>
            <person name="Magalhaes I.L.F."/>
            <person name="Oliveira U."/>
            <person name="Santos F.R."/>
            <person name="Vidigal T.H.D.A."/>
            <person name="Brescovit A.D."/>
            <person name="Santos A.J."/>
        </authorList>
    </citation>
    <scope>NUCLEOTIDE SEQUENCE</scope>
    <source>
        <tissue evidence="1">Shoot tissue taken approximately 20 cm above the soil surface</tissue>
    </source>
</reference>
<proteinExistence type="predicted"/>
<accession>A0A0A9C6B1</accession>
<protein>
    <submittedName>
        <fullName evidence="1">Uncharacterized protein</fullName>
    </submittedName>
</protein>
<evidence type="ECO:0000313" key="1">
    <source>
        <dbReference type="EMBL" id="JAD71844.1"/>
    </source>
</evidence>
<name>A0A0A9C6B1_ARUDO</name>